<name>A0A1X9YRK7_9BACT</name>
<proteinExistence type="predicted"/>
<evidence type="ECO:0000256" key="1">
    <source>
        <dbReference type="SAM" id="Phobius"/>
    </source>
</evidence>
<organism evidence="2 3">
    <name type="scientific">Pontibacter actiniarum</name>
    <dbReference type="NCBI Taxonomy" id="323450"/>
    <lineage>
        <taxon>Bacteria</taxon>
        <taxon>Pseudomonadati</taxon>
        <taxon>Bacteroidota</taxon>
        <taxon>Cytophagia</taxon>
        <taxon>Cytophagales</taxon>
        <taxon>Hymenobacteraceae</taxon>
        <taxon>Pontibacter</taxon>
    </lineage>
</organism>
<reference evidence="3" key="1">
    <citation type="submission" date="2017-05" db="EMBL/GenBank/DDBJ databases">
        <authorList>
            <person name="Ray J."/>
            <person name="Price M."/>
            <person name="Deutschbauer A."/>
        </authorList>
    </citation>
    <scope>NUCLEOTIDE SEQUENCE [LARGE SCALE GENOMIC DNA]</scope>
    <source>
        <strain evidence="3">DSM 19842</strain>
    </source>
</reference>
<feature type="transmembrane region" description="Helical" evidence="1">
    <location>
        <begin position="101"/>
        <end position="121"/>
    </location>
</feature>
<keyword evidence="3" id="KW-1185">Reference proteome</keyword>
<keyword evidence="1" id="KW-0812">Transmembrane</keyword>
<keyword evidence="1" id="KW-1133">Transmembrane helix</keyword>
<evidence type="ECO:0000313" key="3">
    <source>
        <dbReference type="Proteomes" id="UP000266292"/>
    </source>
</evidence>
<sequence length="141" mass="15968">MIKAFLKYLLSLSVLLGIVYGQLYVPTYQELSRYAAAENSLQGSVFASLGSVQEAQIAAPKYSSYNLDKDFSIEATDGEDDSLDFVALKKLLSNNPYFTSLLYALALAYFICFVQASLRFCKHFFSKLSHKRYLLLQVFRI</sequence>
<evidence type="ECO:0000313" key="2">
    <source>
        <dbReference type="EMBL" id="ARS35516.1"/>
    </source>
</evidence>
<dbReference type="KEGG" id="pact:CA264_08735"/>
<keyword evidence="1" id="KW-0472">Membrane</keyword>
<dbReference type="RefSeq" id="WP_025606407.1">
    <property type="nucleotide sequence ID" value="NZ_CP021235.1"/>
</dbReference>
<protein>
    <submittedName>
        <fullName evidence="2">Uncharacterized protein</fullName>
    </submittedName>
</protein>
<dbReference type="AlphaFoldDB" id="A0A1X9YRK7"/>
<accession>A0A1X9YRK7</accession>
<dbReference type="EMBL" id="CP021235">
    <property type="protein sequence ID" value="ARS35516.1"/>
    <property type="molecule type" value="Genomic_DNA"/>
</dbReference>
<gene>
    <name evidence="2" type="ORF">CA264_08735</name>
</gene>
<dbReference type="OrthoDB" id="894423at2"/>
<dbReference type="Proteomes" id="UP000266292">
    <property type="component" value="Chromosome"/>
</dbReference>